<proteinExistence type="predicted"/>
<feature type="compositionally biased region" description="Polar residues" evidence="1">
    <location>
        <begin position="244"/>
        <end position="261"/>
    </location>
</feature>
<sequence length="507" mass="54915">MSSSSALQLSTILGPIVSAPNPTTTAIAVPTPQVILDRSNFMLWRSLTVPNFAGAGLHGHLDGTAAPPEKTITQGTGDAATSVTNPEYATWWTRDQRVLGLLLGSIGPDIAQQMIGKSTAASVWAAIHTMFGAQTRANVRHIRRQFQALRRTDSAGVYMDQVKVLADQMAAAGAKLSDEEIIDQMLTGLGPEFNPVAASMLRDTEEVSLTSFYSHVLSYEGLRAQQSQAPEEWVTSANAASRFGSYNNPSQPRSYYPPSNQGTGGRPPAPYTQQGQGSGSRPNSGGGGDRRQYDGSNRTGGNDSRNNDYNRNGGNGRNGNGRGKNRPRCQICYYWGHEARECRNRFNPEFQPRSANAASTSSSDVPPPWLMDSGATEHLTSQLERLQVHDRYDGKDQVQVANGAVLDRRESDLRFLADGETEEESDGSLLLRRLHPEEEEEKEEEEEEDDTSSDEPPAKRLSPTGNLGDRRPTAGTREDEDNEGPPAAAETTTSPPVAARDEGSDGP</sequence>
<evidence type="ECO:0000256" key="1">
    <source>
        <dbReference type="SAM" id="MobiDB-lite"/>
    </source>
</evidence>
<dbReference type="PANTHER" id="PTHR47481:SF31">
    <property type="entry name" value="OS01G0873500 PROTEIN"/>
    <property type="match status" value="1"/>
</dbReference>
<organism evidence="2 3">
    <name type="scientific">Lolium multiflorum</name>
    <name type="common">Italian ryegrass</name>
    <name type="synonym">Lolium perenne subsp. multiflorum</name>
    <dbReference type="NCBI Taxonomy" id="4521"/>
    <lineage>
        <taxon>Eukaryota</taxon>
        <taxon>Viridiplantae</taxon>
        <taxon>Streptophyta</taxon>
        <taxon>Embryophyta</taxon>
        <taxon>Tracheophyta</taxon>
        <taxon>Spermatophyta</taxon>
        <taxon>Magnoliopsida</taxon>
        <taxon>Liliopsida</taxon>
        <taxon>Poales</taxon>
        <taxon>Poaceae</taxon>
        <taxon>BOP clade</taxon>
        <taxon>Pooideae</taxon>
        <taxon>Poodae</taxon>
        <taxon>Poeae</taxon>
        <taxon>Poeae Chloroplast Group 2 (Poeae type)</taxon>
        <taxon>Loliodinae</taxon>
        <taxon>Loliinae</taxon>
        <taxon>Lolium</taxon>
    </lineage>
</organism>
<feature type="region of interest" description="Disordered" evidence="1">
    <location>
        <begin position="416"/>
        <end position="507"/>
    </location>
</feature>
<dbReference type="AlphaFoldDB" id="A0AAD8QY14"/>
<feature type="region of interest" description="Disordered" evidence="1">
    <location>
        <begin position="244"/>
        <end position="323"/>
    </location>
</feature>
<accession>A0AAD8QY14</accession>
<protein>
    <submittedName>
        <fullName evidence="2">Uncharacterized protein</fullName>
    </submittedName>
</protein>
<dbReference type="Proteomes" id="UP001231189">
    <property type="component" value="Unassembled WGS sequence"/>
</dbReference>
<feature type="compositionally biased region" description="Low complexity" evidence="1">
    <location>
        <begin position="300"/>
        <end position="312"/>
    </location>
</feature>
<name>A0AAD8QY14_LOLMU</name>
<dbReference type="PANTHER" id="PTHR47481">
    <property type="match status" value="1"/>
</dbReference>
<dbReference type="Pfam" id="PF14223">
    <property type="entry name" value="Retrotran_gag_2"/>
    <property type="match status" value="1"/>
</dbReference>
<feature type="region of interest" description="Disordered" evidence="1">
    <location>
        <begin position="352"/>
        <end position="373"/>
    </location>
</feature>
<feature type="compositionally biased region" description="Polar residues" evidence="1">
    <location>
        <begin position="353"/>
        <end position="364"/>
    </location>
</feature>
<dbReference type="EMBL" id="JAUUTY010000007">
    <property type="protein sequence ID" value="KAK1610107.1"/>
    <property type="molecule type" value="Genomic_DNA"/>
</dbReference>
<feature type="compositionally biased region" description="Low complexity" evidence="1">
    <location>
        <begin position="485"/>
        <end position="498"/>
    </location>
</feature>
<gene>
    <name evidence="2" type="ORF">QYE76_033780</name>
</gene>
<reference evidence="2" key="1">
    <citation type="submission" date="2023-07" db="EMBL/GenBank/DDBJ databases">
        <title>A chromosome-level genome assembly of Lolium multiflorum.</title>
        <authorList>
            <person name="Chen Y."/>
            <person name="Copetti D."/>
            <person name="Kolliker R."/>
            <person name="Studer B."/>
        </authorList>
    </citation>
    <scope>NUCLEOTIDE SEQUENCE</scope>
    <source>
        <strain evidence="2">02402/16</strain>
        <tissue evidence="2">Leaf</tissue>
    </source>
</reference>
<feature type="compositionally biased region" description="Acidic residues" evidence="1">
    <location>
        <begin position="437"/>
        <end position="453"/>
    </location>
</feature>
<evidence type="ECO:0000313" key="2">
    <source>
        <dbReference type="EMBL" id="KAK1610107.1"/>
    </source>
</evidence>
<feature type="compositionally biased region" description="Low complexity" evidence="1">
    <location>
        <begin position="273"/>
        <end position="283"/>
    </location>
</feature>
<feature type="compositionally biased region" description="Gly residues" evidence="1">
    <location>
        <begin position="313"/>
        <end position="322"/>
    </location>
</feature>
<keyword evidence="3" id="KW-1185">Reference proteome</keyword>
<comment type="caution">
    <text evidence="2">The sequence shown here is derived from an EMBL/GenBank/DDBJ whole genome shotgun (WGS) entry which is preliminary data.</text>
</comment>
<evidence type="ECO:0000313" key="3">
    <source>
        <dbReference type="Proteomes" id="UP001231189"/>
    </source>
</evidence>